<dbReference type="PANTHER" id="PTHR10015">
    <property type="entry name" value="HEAT SHOCK TRANSCRIPTION FACTOR"/>
    <property type="match status" value="1"/>
</dbReference>
<dbReference type="GO" id="GO:0005634">
    <property type="term" value="C:nucleus"/>
    <property type="evidence" value="ECO:0007669"/>
    <property type="project" value="UniProtKB-SubCell"/>
</dbReference>
<dbReference type="EMBL" id="CAJVPV010000117">
    <property type="protein sequence ID" value="CAG8443434.1"/>
    <property type="molecule type" value="Genomic_DNA"/>
</dbReference>
<dbReference type="InterPro" id="IPR036390">
    <property type="entry name" value="WH_DNA-bd_sf"/>
</dbReference>
<keyword evidence="12" id="KW-1185">Reference proteome</keyword>
<dbReference type="FunFam" id="1.10.10.10:FF:000027">
    <property type="entry name" value="Heat shock transcription factor 1"/>
    <property type="match status" value="1"/>
</dbReference>
<feature type="compositionally biased region" description="Low complexity" evidence="9">
    <location>
        <begin position="399"/>
        <end position="411"/>
    </location>
</feature>
<feature type="region of interest" description="Disordered" evidence="9">
    <location>
        <begin position="285"/>
        <end position="546"/>
    </location>
</feature>
<keyword evidence="3" id="KW-0805">Transcription regulation</keyword>
<feature type="compositionally biased region" description="Polar residues" evidence="9">
    <location>
        <begin position="64"/>
        <end position="83"/>
    </location>
</feature>
<dbReference type="OrthoDB" id="60033at2759"/>
<feature type="compositionally biased region" description="Pro residues" evidence="9">
    <location>
        <begin position="490"/>
        <end position="500"/>
    </location>
</feature>
<comment type="subcellular location">
    <subcellularLocation>
        <location evidence="1">Nucleus</location>
    </subcellularLocation>
</comment>
<feature type="compositionally biased region" description="Polar residues" evidence="9">
    <location>
        <begin position="14"/>
        <end position="37"/>
    </location>
</feature>
<evidence type="ECO:0000256" key="9">
    <source>
        <dbReference type="SAM" id="MobiDB-lite"/>
    </source>
</evidence>
<dbReference type="GO" id="GO:0003700">
    <property type="term" value="F:DNA-binding transcription factor activity"/>
    <property type="evidence" value="ECO:0007669"/>
    <property type="project" value="InterPro"/>
</dbReference>
<evidence type="ECO:0000313" key="12">
    <source>
        <dbReference type="Proteomes" id="UP000789342"/>
    </source>
</evidence>
<feature type="domain" description="HSF-type DNA-binding" evidence="10">
    <location>
        <begin position="76"/>
        <end position="179"/>
    </location>
</feature>
<comment type="caution">
    <text evidence="11">The sequence shown here is derived from an EMBL/GenBank/DDBJ whole genome shotgun (WGS) entry which is preliminary data.</text>
</comment>
<keyword evidence="6" id="KW-0539">Nucleus</keyword>
<evidence type="ECO:0000256" key="3">
    <source>
        <dbReference type="ARBA" id="ARBA00023015"/>
    </source>
</evidence>
<evidence type="ECO:0000256" key="8">
    <source>
        <dbReference type="SAM" id="Coils"/>
    </source>
</evidence>
<protein>
    <submittedName>
        <fullName evidence="11">15960_t:CDS:1</fullName>
    </submittedName>
</protein>
<evidence type="ECO:0000259" key="10">
    <source>
        <dbReference type="SMART" id="SM00415"/>
    </source>
</evidence>
<dbReference type="SMART" id="SM00415">
    <property type="entry name" value="HSF"/>
    <property type="match status" value="1"/>
</dbReference>
<reference evidence="11" key="1">
    <citation type="submission" date="2021-06" db="EMBL/GenBank/DDBJ databases">
        <authorList>
            <person name="Kallberg Y."/>
            <person name="Tangrot J."/>
            <person name="Rosling A."/>
        </authorList>
    </citation>
    <scope>NUCLEOTIDE SEQUENCE</scope>
    <source>
        <strain evidence="11">CL551</strain>
    </source>
</reference>
<accession>A0A9N8V5V0</accession>
<dbReference type="InterPro" id="IPR036388">
    <property type="entry name" value="WH-like_DNA-bd_sf"/>
</dbReference>
<evidence type="ECO:0000256" key="2">
    <source>
        <dbReference type="ARBA" id="ARBA00006403"/>
    </source>
</evidence>
<evidence type="ECO:0000256" key="7">
    <source>
        <dbReference type="RuleBase" id="RU004020"/>
    </source>
</evidence>
<dbReference type="SUPFAM" id="SSF46785">
    <property type="entry name" value="Winged helix' DNA-binding domain"/>
    <property type="match status" value="1"/>
</dbReference>
<feature type="coiled-coil region" evidence="8">
    <location>
        <begin position="217"/>
        <end position="244"/>
    </location>
</feature>
<proteinExistence type="inferred from homology"/>
<feature type="compositionally biased region" description="Polar residues" evidence="9">
    <location>
        <begin position="316"/>
        <end position="333"/>
    </location>
</feature>
<dbReference type="Gene3D" id="1.10.10.10">
    <property type="entry name" value="Winged helix-like DNA-binding domain superfamily/Winged helix DNA-binding domain"/>
    <property type="match status" value="1"/>
</dbReference>
<feature type="region of interest" description="Disordered" evidence="9">
    <location>
        <begin position="1"/>
        <end position="83"/>
    </location>
</feature>
<feature type="compositionally biased region" description="Polar residues" evidence="9">
    <location>
        <begin position="345"/>
        <end position="357"/>
    </location>
</feature>
<name>A0A9N8V5V0_9GLOM</name>
<dbReference type="AlphaFoldDB" id="A0A9N8V5V0"/>
<feature type="compositionally biased region" description="Low complexity" evidence="9">
    <location>
        <begin position="418"/>
        <end position="437"/>
    </location>
</feature>
<comment type="similarity">
    <text evidence="2 7">Belongs to the HSF family.</text>
</comment>
<feature type="region of interest" description="Disordered" evidence="9">
    <location>
        <begin position="178"/>
        <end position="211"/>
    </location>
</feature>
<evidence type="ECO:0000313" key="11">
    <source>
        <dbReference type="EMBL" id="CAG8443434.1"/>
    </source>
</evidence>
<keyword evidence="4" id="KW-0238">DNA-binding</keyword>
<dbReference type="Pfam" id="PF00447">
    <property type="entry name" value="HSF_DNA-bind"/>
    <property type="match status" value="1"/>
</dbReference>
<evidence type="ECO:0000256" key="1">
    <source>
        <dbReference type="ARBA" id="ARBA00004123"/>
    </source>
</evidence>
<feature type="compositionally biased region" description="Polar residues" evidence="9">
    <location>
        <begin position="183"/>
        <end position="209"/>
    </location>
</feature>
<dbReference type="PANTHER" id="PTHR10015:SF427">
    <property type="entry name" value="HEAT SHOCK FACTOR PROTEIN"/>
    <property type="match status" value="1"/>
</dbReference>
<feature type="compositionally biased region" description="Low complexity" evidence="9">
    <location>
        <begin position="38"/>
        <end position="63"/>
    </location>
</feature>
<dbReference type="PRINTS" id="PR00056">
    <property type="entry name" value="HSFDOMAIN"/>
</dbReference>
<sequence>MEHEGSNNNNNTNATVENPQRDSSINSTREFYISQSEPPGSTSSLPTSTSPTPSATTPLVTSPFNEQPSSGSANTTPSNSTLPTVSMVEDQSIQHLISWAPSGDVFSVSNPTEFSKTVLPQYFKHNNWQSFVRQLNMYGFHKVNDMFHANPSSESQAWEFRHQEFRRGHISALQNIRRKNSKHQSTSNQINMKGGLSNSGPGQSLSSDITAERDERIDSLTNQMAELMDRMRQMTENYSLLYAETVITDIANFLSSIFREEDANDPRSLKRKFDVDCIQAEVAKFGQGDSQTPSHLPLSQHPSHYPREGIQPARTIPTNPQPMSGVESTSSMHHTARMQDVDYRSNASPSFSGSQPLHRSPAKIPTSSPLSILPEFPFSPHMQPSTNYLRHRSPEPMTSVGSSGSVSRSSSMDTYKPTSITSSNSHTTQSSSQYTHSSPHRATHPPPHIPMSSSQHRRSSQPSSLGFGSDSNLLNPDGNRYKDNNSNPISQPPPQRPPSSPSTSSPTSYSKTDNPATANPTTSQSRPPPLPEPPDNETEFKRRKRN</sequence>
<dbReference type="Proteomes" id="UP000789342">
    <property type="component" value="Unassembled WGS sequence"/>
</dbReference>
<evidence type="ECO:0000256" key="4">
    <source>
        <dbReference type="ARBA" id="ARBA00023125"/>
    </source>
</evidence>
<evidence type="ECO:0000256" key="6">
    <source>
        <dbReference type="ARBA" id="ARBA00023242"/>
    </source>
</evidence>
<gene>
    <name evidence="11" type="ORF">AMORRO_LOCUS453</name>
</gene>
<keyword evidence="5" id="KW-0804">Transcription</keyword>
<dbReference type="InterPro" id="IPR000232">
    <property type="entry name" value="HSF_DNA-bd"/>
</dbReference>
<dbReference type="GO" id="GO:0043565">
    <property type="term" value="F:sequence-specific DNA binding"/>
    <property type="evidence" value="ECO:0007669"/>
    <property type="project" value="InterPro"/>
</dbReference>
<evidence type="ECO:0000256" key="5">
    <source>
        <dbReference type="ARBA" id="ARBA00023163"/>
    </source>
</evidence>
<keyword evidence="8" id="KW-0175">Coiled coil</keyword>
<organism evidence="11 12">
    <name type="scientific">Acaulospora morrowiae</name>
    <dbReference type="NCBI Taxonomy" id="94023"/>
    <lineage>
        <taxon>Eukaryota</taxon>
        <taxon>Fungi</taxon>
        <taxon>Fungi incertae sedis</taxon>
        <taxon>Mucoromycota</taxon>
        <taxon>Glomeromycotina</taxon>
        <taxon>Glomeromycetes</taxon>
        <taxon>Diversisporales</taxon>
        <taxon>Acaulosporaceae</taxon>
        <taxon>Acaulospora</taxon>
    </lineage>
</organism>
<feature type="compositionally biased region" description="Polar residues" evidence="9">
    <location>
        <begin position="509"/>
        <end position="525"/>
    </location>
</feature>